<accession>A0A0C9Y1Y7</accession>
<dbReference type="AlphaFoldDB" id="A0A0C9Y1Y7"/>
<protein>
    <submittedName>
        <fullName evidence="1">Uncharacterized protein</fullName>
    </submittedName>
</protein>
<gene>
    <name evidence="1" type="ORF">PISMIDRAFT_177121</name>
</gene>
<organism evidence="1 2">
    <name type="scientific">Pisolithus microcarpus 441</name>
    <dbReference type="NCBI Taxonomy" id="765257"/>
    <lineage>
        <taxon>Eukaryota</taxon>
        <taxon>Fungi</taxon>
        <taxon>Dikarya</taxon>
        <taxon>Basidiomycota</taxon>
        <taxon>Agaricomycotina</taxon>
        <taxon>Agaricomycetes</taxon>
        <taxon>Agaricomycetidae</taxon>
        <taxon>Boletales</taxon>
        <taxon>Sclerodermatineae</taxon>
        <taxon>Pisolithaceae</taxon>
        <taxon>Pisolithus</taxon>
    </lineage>
</organism>
<dbReference type="HOGENOM" id="CLU_2414130_0_0_1"/>
<sequence>MVIPWSNWNLIELIGILRARVNSTYRGVSINADILQLVPMHNLVLQRRFHTVYTSQTEAHSSYDSAHNPDIQKQANQARPDVTYVMLVKIRD</sequence>
<dbReference type="OrthoDB" id="10608558at2759"/>
<dbReference type="Proteomes" id="UP000054018">
    <property type="component" value="Unassembled WGS sequence"/>
</dbReference>
<evidence type="ECO:0000313" key="2">
    <source>
        <dbReference type="Proteomes" id="UP000054018"/>
    </source>
</evidence>
<reference evidence="2" key="2">
    <citation type="submission" date="2015-01" db="EMBL/GenBank/DDBJ databases">
        <title>Evolutionary Origins and Diversification of the Mycorrhizal Mutualists.</title>
        <authorList>
            <consortium name="DOE Joint Genome Institute"/>
            <consortium name="Mycorrhizal Genomics Consortium"/>
            <person name="Kohler A."/>
            <person name="Kuo A."/>
            <person name="Nagy L.G."/>
            <person name="Floudas D."/>
            <person name="Copeland A."/>
            <person name="Barry K.W."/>
            <person name="Cichocki N."/>
            <person name="Veneault-Fourrey C."/>
            <person name="LaButti K."/>
            <person name="Lindquist E.A."/>
            <person name="Lipzen A."/>
            <person name="Lundell T."/>
            <person name="Morin E."/>
            <person name="Murat C."/>
            <person name="Riley R."/>
            <person name="Ohm R."/>
            <person name="Sun H."/>
            <person name="Tunlid A."/>
            <person name="Henrissat B."/>
            <person name="Grigoriev I.V."/>
            <person name="Hibbett D.S."/>
            <person name="Martin F."/>
        </authorList>
    </citation>
    <scope>NUCLEOTIDE SEQUENCE [LARGE SCALE GENOMIC DNA]</scope>
    <source>
        <strain evidence="2">441</strain>
    </source>
</reference>
<name>A0A0C9Y1Y7_9AGAM</name>
<reference evidence="1 2" key="1">
    <citation type="submission" date="2014-04" db="EMBL/GenBank/DDBJ databases">
        <authorList>
            <consortium name="DOE Joint Genome Institute"/>
            <person name="Kuo A."/>
            <person name="Kohler A."/>
            <person name="Costa M.D."/>
            <person name="Nagy L.G."/>
            <person name="Floudas D."/>
            <person name="Copeland A."/>
            <person name="Barry K.W."/>
            <person name="Cichocki N."/>
            <person name="Veneault-Fourrey C."/>
            <person name="LaButti K."/>
            <person name="Lindquist E.A."/>
            <person name="Lipzen A."/>
            <person name="Lundell T."/>
            <person name="Morin E."/>
            <person name="Murat C."/>
            <person name="Sun H."/>
            <person name="Tunlid A."/>
            <person name="Henrissat B."/>
            <person name="Grigoriev I.V."/>
            <person name="Hibbett D.S."/>
            <person name="Martin F."/>
            <person name="Nordberg H.P."/>
            <person name="Cantor M.N."/>
            <person name="Hua S.X."/>
        </authorList>
    </citation>
    <scope>NUCLEOTIDE SEQUENCE [LARGE SCALE GENOMIC DNA]</scope>
    <source>
        <strain evidence="1 2">441</strain>
    </source>
</reference>
<keyword evidence="2" id="KW-1185">Reference proteome</keyword>
<dbReference type="EMBL" id="KN833797">
    <property type="protein sequence ID" value="KIK18750.1"/>
    <property type="molecule type" value="Genomic_DNA"/>
</dbReference>
<proteinExistence type="predicted"/>
<evidence type="ECO:0000313" key="1">
    <source>
        <dbReference type="EMBL" id="KIK18750.1"/>
    </source>
</evidence>